<protein>
    <recommendedName>
        <fullName evidence="7">ABC transporter domain-containing protein</fullName>
    </recommendedName>
</protein>
<dbReference type="InterPro" id="IPR003439">
    <property type="entry name" value="ABC_transporter-like_ATP-bd"/>
</dbReference>
<evidence type="ECO:0000256" key="4">
    <source>
        <dbReference type="ARBA" id="ARBA00022840"/>
    </source>
</evidence>
<evidence type="ECO:0000256" key="2">
    <source>
        <dbReference type="ARBA" id="ARBA00022741"/>
    </source>
</evidence>
<dbReference type="GO" id="GO:0016887">
    <property type="term" value="F:ATP hydrolysis activity"/>
    <property type="evidence" value="ECO:0007669"/>
    <property type="project" value="InterPro"/>
</dbReference>
<dbReference type="SMART" id="SM00382">
    <property type="entry name" value="AAA"/>
    <property type="match status" value="1"/>
</dbReference>
<dbReference type="SUPFAM" id="SSF52540">
    <property type="entry name" value="P-loop containing nucleoside triphosphate hydrolases"/>
    <property type="match status" value="1"/>
</dbReference>
<keyword evidence="6" id="KW-0472">Membrane</keyword>
<keyword evidence="5" id="KW-1278">Translocase</keyword>
<dbReference type="CDD" id="cd03225">
    <property type="entry name" value="ABC_cobalt_CbiO_domain1"/>
    <property type="match status" value="1"/>
</dbReference>
<evidence type="ECO:0000313" key="8">
    <source>
        <dbReference type="EMBL" id="BBH51899.1"/>
    </source>
</evidence>
<reference evidence="8 9" key="1">
    <citation type="submission" date="2018-12" db="EMBL/GenBank/DDBJ databases">
        <title>Rubrispira sanarue gen. nov., sp., nov., a member of the order Silvanigrellales, isolated from a brackish lake in Hamamatsu Japan.</title>
        <authorList>
            <person name="Maejima Y."/>
            <person name="Iino T."/>
            <person name="Muraguchi Y."/>
            <person name="Fukuda K."/>
            <person name="Nojiri H."/>
            <person name="Ohkuma M."/>
            <person name="Moriuchi R."/>
            <person name="Dohra H."/>
            <person name="Kimbara K."/>
            <person name="Shintani M."/>
        </authorList>
    </citation>
    <scope>NUCLEOTIDE SEQUENCE [LARGE SCALE GENOMIC DNA]</scope>
    <source>
        <strain evidence="8 9">RF1110005</strain>
    </source>
</reference>
<keyword evidence="3" id="KW-0201">Cytochrome c-type biogenesis</keyword>
<dbReference type="GO" id="GO:0022857">
    <property type="term" value="F:transmembrane transporter activity"/>
    <property type="evidence" value="ECO:0007669"/>
    <property type="project" value="InterPro"/>
</dbReference>
<dbReference type="InterPro" id="IPR003593">
    <property type="entry name" value="AAA+_ATPase"/>
</dbReference>
<dbReference type="Proteomes" id="UP000291236">
    <property type="component" value="Chromosome"/>
</dbReference>
<dbReference type="RefSeq" id="WP_130605872.1">
    <property type="nucleotide sequence ID" value="NZ_AP019368.1"/>
</dbReference>
<dbReference type="AlphaFoldDB" id="A0A4P2VKR7"/>
<evidence type="ECO:0000256" key="5">
    <source>
        <dbReference type="ARBA" id="ARBA00022967"/>
    </source>
</evidence>
<dbReference type="Pfam" id="PF00005">
    <property type="entry name" value="ABC_tran"/>
    <property type="match status" value="1"/>
</dbReference>
<proteinExistence type="predicted"/>
<evidence type="ECO:0000313" key="9">
    <source>
        <dbReference type="Proteomes" id="UP000291236"/>
    </source>
</evidence>
<keyword evidence="1" id="KW-0813">Transport</keyword>
<keyword evidence="4" id="KW-0067">ATP-binding</keyword>
<keyword evidence="9" id="KW-1185">Reference proteome</keyword>
<evidence type="ECO:0000259" key="7">
    <source>
        <dbReference type="PROSITE" id="PS50893"/>
    </source>
</evidence>
<dbReference type="GO" id="GO:0005524">
    <property type="term" value="F:ATP binding"/>
    <property type="evidence" value="ECO:0007669"/>
    <property type="project" value="UniProtKB-KW"/>
</dbReference>
<dbReference type="KEGG" id="sbf:JCM31447_03240"/>
<dbReference type="PANTHER" id="PTHR43499:SF1">
    <property type="entry name" value="ABC TRANSPORTER I FAMILY MEMBER 1"/>
    <property type="match status" value="1"/>
</dbReference>
<dbReference type="GO" id="GO:0016020">
    <property type="term" value="C:membrane"/>
    <property type="evidence" value="ECO:0007669"/>
    <property type="project" value="InterPro"/>
</dbReference>
<organism evidence="8 9">
    <name type="scientific">Fluviispira sanaruensis</name>
    <dbReference type="NCBI Taxonomy" id="2493639"/>
    <lineage>
        <taxon>Bacteria</taxon>
        <taxon>Pseudomonadati</taxon>
        <taxon>Bdellovibrionota</taxon>
        <taxon>Oligoflexia</taxon>
        <taxon>Silvanigrellales</taxon>
        <taxon>Silvanigrellaceae</taxon>
        <taxon>Fluviispira</taxon>
    </lineage>
</organism>
<sequence>MPCYLACENIEIRAGYSTLISSFSLKLHSEQVIALTGPNGCGKTSLLRVLAGISRPYKGKIVVMGEELWPENLIKNEHYAVFLTNIPSMLMDHSVLWNLEFYTETYNLKLPLQEYEKALAKVGLQGREKQSVRTLSTGQKRRLSLASLYLIKPNIIFADEPTNGLDQAGINLCIQIFHELSKENKSSILIATHDEKLIQWCQEKIPLENYIPKPSILKKTVRELL</sequence>
<evidence type="ECO:0000256" key="3">
    <source>
        <dbReference type="ARBA" id="ARBA00022748"/>
    </source>
</evidence>
<dbReference type="Gene3D" id="3.40.50.300">
    <property type="entry name" value="P-loop containing nucleotide triphosphate hydrolases"/>
    <property type="match status" value="1"/>
</dbReference>
<dbReference type="GO" id="GO:0017004">
    <property type="term" value="P:cytochrome complex assembly"/>
    <property type="evidence" value="ECO:0007669"/>
    <property type="project" value="UniProtKB-KW"/>
</dbReference>
<dbReference type="PANTHER" id="PTHR43499">
    <property type="entry name" value="ABC TRANSPORTER I FAMILY MEMBER 1"/>
    <property type="match status" value="1"/>
</dbReference>
<dbReference type="InterPro" id="IPR015856">
    <property type="entry name" value="ABC_transpr_CbiO/EcfA_su"/>
</dbReference>
<dbReference type="EMBL" id="AP019368">
    <property type="protein sequence ID" value="BBH51899.1"/>
    <property type="molecule type" value="Genomic_DNA"/>
</dbReference>
<dbReference type="OrthoDB" id="9806726at2"/>
<name>A0A4P2VKR7_FLUSA</name>
<feature type="domain" description="ABC transporter" evidence="7">
    <location>
        <begin position="5"/>
        <end position="223"/>
    </location>
</feature>
<evidence type="ECO:0000256" key="6">
    <source>
        <dbReference type="ARBA" id="ARBA00023136"/>
    </source>
</evidence>
<keyword evidence="2" id="KW-0547">Nucleotide-binding</keyword>
<accession>A0A4P2VKR7</accession>
<dbReference type="InterPro" id="IPR027417">
    <property type="entry name" value="P-loop_NTPase"/>
</dbReference>
<gene>
    <name evidence="8" type="ORF">JCM31447_03240</name>
</gene>
<evidence type="ECO:0000256" key="1">
    <source>
        <dbReference type="ARBA" id="ARBA00022448"/>
    </source>
</evidence>
<dbReference type="InterPro" id="IPR005895">
    <property type="entry name" value="ABC_transptr_haem_export_CcmA"/>
</dbReference>
<dbReference type="PROSITE" id="PS50893">
    <property type="entry name" value="ABC_TRANSPORTER_2"/>
    <property type="match status" value="1"/>
</dbReference>